<accession>A0AAD3XM47</accession>
<feature type="transmembrane region" description="Helical" evidence="7">
    <location>
        <begin position="95"/>
        <end position="116"/>
    </location>
</feature>
<keyword evidence="3 7" id="KW-0812">Transmembrane</keyword>
<feature type="transmembrane region" description="Helical" evidence="7">
    <location>
        <begin position="53"/>
        <end position="75"/>
    </location>
</feature>
<evidence type="ECO:0000256" key="4">
    <source>
        <dbReference type="ARBA" id="ARBA00022989"/>
    </source>
</evidence>
<evidence type="ECO:0008006" key="10">
    <source>
        <dbReference type="Google" id="ProtNLM"/>
    </source>
</evidence>
<gene>
    <name evidence="8" type="ORF">Nepgr_011649</name>
</gene>
<dbReference type="EMBL" id="BSYO01000009">
    <property type="protein sequence ID" value="GMH09808.1"/>
    <property type="molecule type" value="Genomic_DNA"/>
</dbReference>
<evidence type="ECO:0000256" key="5">
    <source>
        <dbReference type="ARBA" id="ARBA00023136"/>
    </source>
</evidence>
<sequence length="1258" mass="138171">MDAEVSRPNHLWGIFNGLLPTVIPTLLISIGYIDPGKWAAFIDGGARFGGDLVAFVLVFNLMAILCQYLSAHIGVVSGRNLAQICCDEYDKNTSIFLGVQAELSIVLLDLTMVLGIAQGLNMIFRVDLFSSVLLTALEAVLFPLFSTLLVNSTVKFLVICTAGLIFLWYVLGMLIIHPEFSVPPNSLLLKFSGERAFALMSLLGASIMPHNFYLHSSIVQRYQGPCGVSKGSWSYDNFFAIVTIFGGIFLVNYVLMNSAANIFNSTDIGLLTFHDAMSLMDQAFRSPIGAFAFFVVMSLANHISVLSWKFGEEDGRTILHEFFGVFLPGWLHCVTVRILAIIPALYCLWQSGAEGMYQMLIFTQVVMALLLPSSVIPLFRVASSRPIMGVHKMSPAVEFVALMTLFGMIGLKIIFVVEMIFGDSDWVGNLRWTMVNNVFCALHFLLVMACISLCFMLWLAATPLKSASGRLDCQPWYLDVQRDVTESFTEGEGNDVIETAYYEEEPIQQQDAVPTFEESLGSHSNIPVPECELHLPETILDTDKEPYLAAIEEKCAVEMSTSSKQCHLEQSTSQVESVPLSNELDGTSAVHSLSVSTLKIEETDLVEKTLGVEGDSTIEKDHEEGDSWEHEGSSKGETGVGHPVMSEGLGSSRSLSGKSDEGGNGAGSLSRLSGLGRAARRQLAAALDEFWGQLYDFHGQITKEAKAKKLDLLLGVDSKAFQSLVKADSGGKFQSVESSMSSSLYDSPNQQRLQSGMESAYGVQRGSPSLWSHHSQLLDAFVQGPSINAAIAGERRYSSLRIPPISDGLDYQPVTVPGYQLASYAGRIAKSRLDYMKDQLDSAPQKPPTLGPTNYEDPRSFTVRQMPTAGFTSMQPPGFQNRAVSRTNPMNSDKSYYDLFSPEPAAHMRNENNTKKYHSLPDISGLSLPLRNLYSSDTSSIWATSTPPMTFGSAVGRRTCEQSLYPSIGPSERVPLTIDEHSPSSSIRHALESRLNLGSSTNSLWSKQPFEQFGVANKISCVGTEGAGDGTKLASEEPTSMADVERKLLQSMRHCILKLLKLEGSDWLFRQNDGLDEELIDHVAARERFVYEAESRDMKQGTHIADSQHLISDGKSGLAVKVDEAGPEGNLVTSVPQCGETCVWKVDIIVSFAVFCIHRILELSLMESRPELWGKYTYVLNRLQGAIDLAFFKPRIPTAPCFCLQIPAAYRQRSSPPISNGMPPPLMRPVRGSLGHCSGITLQIIAAVIEEDWHGLRE</sequence>
<evidence type="ECO:0000256" key="3">
    <source>
        <dbReference type="ARBA" id="ARBA00022692"/>
    </source>
</evidence>
<dbReference type="GO" id="GO:0015086">
    <property type="term" value="F:cadmium ion transmembrane transporter activity"/>
    <property type="evidence" value="ECO:0007669"/>
    <property type="project" value="TreeGrafter"/>
</dbReference>
<dbReference type="PIRSF" id="PIRSF037378">
    <property type="entry name" value="EIN2"/>
    <property type="match status" value="1"/>
</dbReference>
<dbReference type="PANTHER" id="PTHR11706:SF75">
    <property type="entry name" value="ETHYLENE-INSENSITIVE PROTEIN 2"/>
    <property type="match status" value="1"/>
</dbReference>
<feature type="transmembrane region" description="Helical" evidence="7">
    <location>
        <begin position="288"/>
        <end position="310"/>
    </location>
</feature>
<reference evidence="8" key="1">
    <citation type="submission" date="2023-05" db="EMBL/GenBank/DDBJ databases">
        <title>Nepenthes gracilis genome sequencing.</title>
        <authorList>
            <person name="Fukushima K."/>
        </authorList>
    </citation>
    <scope>NUCLEOTIDE SEQUENCE</scope>
    <source>
        <strain evidence="8">SING2019-196</strain>
    </source>
</reference>
<protein>
    <recommendedName>
        <fullName evidence="10">Ethylene-insensitive protein 2</fullName>
    </recommendedName>
</protein>
<dbReference type="InterPro" id="IPR017187">
    <property type="entry name" value="EIN2"/>
</dbReference>
<dbReference type="GO" id="GO:0005384">
    <property type="term" value="F:manganese ion transmembrane transporter activity"/>
    <property type="evidence" value="ECO:0007669"/>
    <property type="project" value="TreeGrafter"/>
</dbReference>
<feature type="transmembrane region" description="Helical" evidence="7">
    <location>
        <begin position="441"/>
        <end position="461"/>
    </location>
</feature>
<feature type="compositionally biased region" description="Low complexity" evidence="6">
    <location>
        <begin position="646"/>
        <end position="657"/>
    </location>
</feature>
<feature type="region of interest" description="Disordered" evidence="6">
    <location>
        <begin position="614"/>
        <end position="668"/>
    </location>
</feature>
<dbReference type="PRINTS" id="PR00447">
    <property type="entry name" value="NATRESASSCMP"/>
</dbReference>
<dbReference type="Pfam" id="PF01566">
    <property type="entry name" value="Nramp"/>
    <property type="match status" value="1"/>
</dbReference>
<feature type="transmembrane region" description="Helical" evidence="7">
    <location>
        <begin position="322"/>
        <end position="345"/>
    </location>
</feature>
<comment type="similarity">
    <text evidence="2">Belongs to the NRAMP (TC 2.A.55) family.</text>
</comment>
<feature type="transmembrane region" description="Helical" evidence="7">
    <location>
        <begin position="235"/>
        <end position="255"/>
    </location>
</feature>
<dbReference type="AlphaFoldDB" id="A0AAD3XM47"/>
<comment type="subcellular location">
    <subcellularLocation>
        <location evidence="1">Membrane</location>
        <topology evidence="1">Multi-pass membrane protein</topology>
    </subcellularLocation>
</comment>
<feature type="transmembrane region" description="Helical" evidence="7">
    <location>
        <begin position="156"/>
        <end position="176"/>
    </location>
</feature>
<feature type="transmembrane region" description="Helical" evidence="7">
    <location>
        <begin position="399"/>
        <end position="421"/>
    </location>
</feature>
<feature type="transmembrane region" description="Helical" evidence="7">
    <location>
        <begin position="357"/>
        <end position="379"/>
    </location>
</feature>
<evidence type="ECO:0000256" key="2">
    <source>
        <dbReference type="ARBA" id="ARBA00009965"/>
    </source>
</evidence>
<name>A0AAD3XM47_NEPGR</name>
<evidence type="ECO:0000313" key="9">
    <source>
        <dbReference type="Proteomes" id="UP001279734"/>
    </source>
</evidence>
<evidence type="ECO:0000256" key="7">
    <source>
        <dbReference type="SAM" id="Phobius"/>
    </source>
</evidence>
<feature type="transmembrane region" description="Helical" evidence="7">
    <location>
        <begin position="128"/>
        <end position="149"/>
    </location>
</feature>
<evidence type="ECO:0000256" key="6">
    <source>
        <dbReference type="SAM" id="MobiDB-lite"/>
    </source>
</evidence>
<feature type="compositionally biased region" description="Basic and acidic residues" evidence="6">
    <location>
        <begin position="617"/>
        <end position="634"/>
    </location>
</feature>
<evidence type="ECO:0000313" key="8">
    <source>
        <dbReference type="EMBL" id="GMH09808.1"/>
    </source>
</evidence>
<feature type="transmembrane region" description="Helical" evidence="7">
    <location>
        <begin position="12"/>
        <end position="33"/>
    </location>
</feature>
<comment type="caution">
    <text evidence="8">The sequence shown here is derived from an EMBL/GenBank/DDBJ whole genome shotgun (WGS) entry which is preliminary data.</text>
</comment>
<organism evidence="8 9">
    <name type="scientific">Nepenthes gracilis</name>
    <name type="common">Slender pitcher plant</name>
    <dbReference type="NCBI Taxonomy" id="150966"/>
    <lineage>
        <taxon>Eukaryota</taxon>
        <taxon>Viridiplantae</taxon>
        <taxon>Streptophyta</taxon>
        <taxon>Embryophyta</taxon>
        <taxon>Tracheophyta</taxon>
        <taxon>Spermatophyta</taxon>
        <taxon>Magnoliopsida</taxon>
        <taxon>eudicotyledons</taxon>
        <taxon>Gunneridae</taxon>
        <taxon>Pentapetalae</taxon>
        <taxon>Caryophyllales</taxon>
        <taxon>Nepenthaceae</taxon>
        <taxon>Nepenthes</taxon>
    </lineage>
</organism>
<dbReference type="GO" id="GO:0034755">
    <property type="term" value="P:iron ion transmembrane transport"/>
    <property type="evidence" value="ECO:0007669"/>
    <property type="project" value="TreeGrafter"/>
</dbReference>
<dbReference type="InterPro" id="IPR001046">
    <property type="entry name" value="NRAMP_fam"/>
</dbReference>
<dbReference type="GO" id="GO:0009873">
    <property type="term" value="P:ethylene-activated signaling pathway"/>
    <property type="evidence" value="ECO:0007669"/>
    <property type="project" value="InterPro"/>
</dbReference>
<keyword evidence="5 7" id="KW-0472">Membrane</keyword>
<proteinExistence type="inferred from homology"/>
<keyword evidence="9" id="KW-1185">Reference proteome</keyword>
<keyword evidence="4 7" id="KW-1133">Transmembrane helix</keyword>
<dbReference type="GO" id="GO:0005886">
    <property type="term" value="C:plasma membrane"/>
    <property type="evidence" value="ECO:0007669"/>
    <property type="project" value="TreeGrafter"/>
</dbReference>
<dbReference type="PANTHER" id="PTHR11706">
    <property type="entry name" value="SOLUTE CARRIER PROTEIN FAMILY 11 MEMBER"/>
    <property type="match status" value="1"/>
</dbReference>
<evidence type="ECO:0000256" key="1">
    <source>
        <dbReference type="ARBA" id="ARBA00004141"/>
    </source>
</evidence>
<dbReference type="Proteomes" id="UP001279734">
    <property type="component" value="Unassembled WGS sequence"/>
</dbReference>